<dbReference type="EMBL" id="CACRXK020000182">
    <property type="protein sequence ID" value="CAB3979265.1"/>
    <property type="molecule type" value="Genomic_DNA"/>
</dbReference>
<evidence type="ECO:0000256" key="2">
    <source>
        <dbReference type="PROSITE-ProRule" id="PRU00104"/>
    </source>
</evidence>
<sequence>MEEILRSLGMETILGRFQAQRMEPQTTLAASDQELIRLEVSTIGERIRLRDACKRKVDEYTASTSQASAAREERLSIFNPRRHNNRTQARTAARSTTSGASRRAEKSHLWTPSFFCLADSTASKTPSAMEKQILFKAGLGLKKIKLYLEDDEQTVIGKITSETQDAAGISIGFPQLKTCGGFELMRCATNCRDLSIISCAWNAKDLRSSLGGGQGKIYLRPIQKSLSTQPLFEQSQCEAKEKCYMCNQEVLVRKLREHLWSCTEGLNSDDDLFSDNPPTTGDSPSTSSDPSSTSQQPTSDPTSTSQRPSSVPSSASQRPSSVSSSASQLPSSDPSNTSQQRSSDPASTSQRPSSVPSSTSQRPSSVPSSASQRPSSDPSSTSQRPSSDPSSTSQRPSSDPSSTSQRPSSDPSSTSQRPSSDPSSTSQRPSSDVHLPSVSQRSSSVTTVDLTQAAEVETINLASQTVDEAVNVTVAFCEESSVASHVEILRYFQKKMVIGRVLEVENVAQATEGETNYINVDRHNLMETSFEEIMFLGEYRKTLQVQFYGEVAEDYGGPRKEFFRLVLAEIKEAYFDKGLREQLREKYVAIGIILGLSIIQNGKIPTFLSEGIQNKVFSSEPSSEACIVELQEGFKKVGIYQLGCLLPRFLDIFKRPPYTLTVRSLMSLLNPRFSDEGSNRRRFENEVYRQFLVYIRLVACGRRGVISLAHILRFTTCADEEPVLGFTIQPSITFAEVEESCKFVPTANTCICSLVLPHPTHLIPLPETTLLFNLYDYAFANAFFGNV</sequence>
<dbReference type="PROSITE" id="PS50237">
    <property type="entry name" value="HECT"/>
    <property type="match status" value="2"/>
</dbReference>
<reference evidence="4" key="1">
    <citation type="submission" date="2020-04" db="EMBL/GenBank/DDBJ databases">
        <authorList>
            <person name="Alioto T."/>
            <person name="Alioto T."/>
            <person name="Gomez Garrido J."/>
        </authorList>
    </citation>
    <scope>NUCLEOTIDE SEQUENCE</scope>
    <source>
        <strain evidence="4">A484AB</strain>
    </source>
</reference>
<gene>
    <name evidence="4" type="ORF">PACLA_8A074611</name>
</gene>
<organism evidence="4 5">
    <name type="scientific">Paramuricea clavata</name>
    <name type="common">Red gorgonian</name>
    <name type="synonym">Violescent sea-whip</name>
    <dbReference type="NCBI Taxonomy" id="317549"/>
    <lineage>
        <taxon>Eukaryota</taxon>
        <taxon>Metazoa</taxon>
        <taxon>Cnidaria</taxon>
        <taxon>Anthozoa</taxon>
        <taxon>Octocorallia</taxon>
        <taxon>Malacalcyonacea</taxon>
        <taxon>Plexauridae</taxon>
        <taxon>Paramuricea</taxon>
    </lineage>
</organism>
<comment type="caution">
    <text evidence="2">Lacks conserved residue(s) required for the propagation of feature annotation.</text>
</comment>
<dbReference type="Gene3D" id="3.90.1750.10">
    <property type="entry name" value="Hect, E3 ligase catalytic domains"/>
    <property type="match status" value="1"/>
</dbReference>
<accession>A0A7D9HB63</accession>
<feature type="region of interest" description="Disordered" evidence="3">
    <location>
        <begin position="79"/>
        <end position="105"/>
    </location>
</feature>
<evidence type="ECO:0000313" key="5">
    <source>
        <dbReference type="Proteomes" id="UP001152795"/>
    </source>
</evidence>
<dbReference type="Gene3D" id="3.30.2410.10">
    <property type="entry name" value="Hect, E3 ligase catalytic domain"/>
    <property type="match status" value="1"/>
</dbReference>
<evidence type="ECO:0000256" key="3">
    <source>
        <dbReference type="SAM" id="MobiDB-lite"/>
    </source>
</evidence>
<feature type="compositionally biased region" description="Low complexity" evidence="3">
    <location>
        <begin position="86"/>
        <end position="101"/>
    </location>
</feature>
<dbReference type="PANTHER" id="PTHR24216">
    <property type="entry name" value="PAXILLIN-RELATED"/>
    <property type="match status" value="1"/>
</dbReference>
<comment type="caution">
    <text evidence="4">The sequence shown here is derived from an EMBL/GenBank/DDBJ whole genome shotgun (WGS) entry which is preliminary data.</text>
</comment>
<dbReference type="PANTHER" id="PTHR24216:SF65">
    <property type="entry name" value="PAXILLIN-LIKE PROTEIN 1"/>
    <property type="match status" value="1"/>
</dbReference>
<feature type="compositionally biased region" description="Polar residues" evidence="3">
    <location>
        <begin position="336"/>
        <end position="346"/>
    </location>
</feature>
<feature type="compositionally biased region" description="Low complexity" evidence="3">
    <location>
        <begin position="347"/>
        <end position="447"/>
    </location>
</feature>
<feature type="active site" description="Glycyl thioester intermediate" evidence="2">
    <location>
        <position position="750"/>
    </location>
</feature>
<proteinExistence type="predicted"/>
<evidence type="ECO:0000256" key="1">
    <source>
        <dbReference type="ARBA" id="ARBA00022786"/>
    </source>
</evidence>
<dbReference type="SUPFAM" id="SSF56204">
    <property type="entry name" value="Hect, E3 ligase catalytic domain"/>
    <property type="match status" value="1"/>
</dbReference>
<evidence type="ECO:0000313" key="4">
    <source>
        <dbReference type="EMBL" id="CAB3979265.1"/>
    </source>
</evidence>
<feature type="region of interest" description="Disordered" evidence="3">
    <location>
        <begin position="266"/>
        <end position="447"/>
    </location>
</feature>
<dbReference type="InterPro" id="IPR035983">
    <property type="entry name" value="Hect_E3_ubiquitin_ligase"/>
</dbReference>
<dbReference type="InterPro" id="IPR000569">
    <property type="entry name" value="HECT_dom"/>
</dbReference>
<feature type="compositionally biased region" description="Low complexity" evidence="3">
    <location>
        <begin position="274"/>
        <end position="335"/>
    </location>
</feature>
<dbReference type="OrthoDB" id="5988101at2759"/>
<name>A0A7D9HB63_PARCT</name>
<keyword evidence="1 2" id="KW-0833">Ubl conjugation pathway</keyword>
<dbReference type="GO" id="GO:0004842">
    <property type="term" value="F:ubiquitin-protein transferase activity"/>
    <property type="evidence" value="ECO:0007669"/>
    <property type="project" value="InterPro"/>
</dbReference>
<dbReference type="AlphaFoldDB" id="A0A7D9HB63"/>
<keyword evidence="5" id="KW-1185">Reference proteome</keyword>
<dbReference type="Proteomes" id="UP001152795">
    <property type="component" value="Unassembled WGS sequence"/>
</dbReference>
<protein>
    <submittedName>
        <fullName evidence="4">Leucine-rich repeat-containing DDB_G0290503 isoform X1</fullName>
    </submittedName>
</protein>